<dbReference type="OrthoDB" id="424402at2759"/>
<dbReference type="InterPro" id="IPR036882">
    <property type="entry name" value="Alba-like_dom_sf"/>
</dbReference>
<dbReference type="PANTHER" id="PTHR13516">
    <property type="entry name" value="RIBONUCLEASE P SUBUNIT P25"/>
    <property type="match status" value="1"/>
</dbReference>
<comment type="caution">
    <text evidence="6">The sequence shown here is derived from an EMBL/GenBank/DDBJ whole genome shotgun (WGS) entry which is preliminary data.</text>
</comment>
<feature type="domain" description="DNA/RNA-binding protein Alba-like" evidence="5">
    <location>
        <begin position="27"/>
        <end position="90"/>
    </location>
</feature>
<reference evidence="6 7" key="1">
    <citation type="submission" date="2014-11" db="EMBL/GenBank/DDBJ databases">
        <title>Genetic blueprint of the zoonotic pathogen Toxocara canis.</title>
        <authorList>
            <person name="Zhu X.-Q."/>
            <person name="Korhonen P.K."/>
            <person name="Cai H."/>
            <person name="Young N.D."/>
            <person name="Nejsum P."/>
            <person name="von Samson-Himmelstjerna G."/>
            <person name="Boag P.R."/>
            <person name="Tan P."/>
            <person name="Li Q."/>
            <person name="Min J."/>
            <person name="Yang Y."/>
            <person name="Wang X."/>
            <person name="Fang X."/>
            <person name="Hall R.S."/>
            <person name="Hofmann A."/>
            <person name="Sternberg P.W."/>
            <person name="Jex A.R."/>
            <person name="Gasser R.B."/>
        </authorList>
    </citation>
    <scope>NUCLEOTIDE SEQUENCE [LARGE SCALE GENOMIC DNA]</scope>
    <source>
        <strain evidence="6">PN_DK_2014</strain>
    </source>
</reference>
<evidence type="ECO:0000313" key="6">
    <source>
        <dbReference type="EMBL" id="KHN86136.1"/>
    </source>
</evidence>
<protein>
    <submittedName>
        <fullName evidence="6">Ribonuclease P protein subunit p25-like protein</fullName>
    </submittedName>
</protein>
<dbReference type="InterPro" id="IPR002775">
    <property type="entry name" value="DNA/RNA-bd_Alba-like"/>
</dbReference>
<comment type="subcellular location">
    <subcellularLocation>
        <location evidence="1">Nucleus</location>
    </subcellularLocation>
</comment>
<evidence type="ECO:0000256" key="4">
    <source>
        <dbReference type="SAM" id="MobiDB-lite"/>
    </source>
</evidence>
<comment type="similarity">
    <text evidence="2">Belongs to the histone-like Alba family.</text>
</comment>
<dbReference type="STRING" id="6265.A0A0B2VRG1"/>
<dbReference type="GO" id="GO:0000172">
    <property type="term" value="C:ribonuclease MRP complex"/>
    <property type="evidence" value="ECO:0007669"/>
    <property type="project" value="TreeGrafter"/>
</dbReference>
<keyword evidence="3" id="KW-0539">Nucleus</keyword>
<evidence type="ECO:0000256" key="2">
    <source>
        <dbReference type="ARBA" id="ARBA00008018"/>
    </source>
</evidence>
<proteinExistence type="inferred from homology"/>
<evidence type="ECO:0000259" key="5">
    <source>
        <dbReference type="Pfam" id="PF01918"/>
    </source>
</evidence>
<organism evidence="6 7">
    <name type="scientific">Toxocara canis</name>
    <name type="common">Canine roundworm</name>
    <dbReference type="NCBI Taxonomy" id="6265"/>
    <lineage>
        <taxon>Eukaryota</taxon>
        <taxon>Metazoa</taxon>
        <taxon>Ecdysozoa</taxon>
        <taxon>Nematoda</taxon>
        <taxon>Chromadorea</taxon>
        <taxon>Rhabditida</taxon>
        <taxon>Spirurina</taxon>
        <taxon>Ascaridomorpha</taxon>
        <taxon>Ascaridoidea</taxon>
        <taxon>Toxocaridae</taxon>
        <taxon>Toxocara</taxon>
    </lineage>
</organism>
<keyword evidence="7" id="KW-1185">Reference proteome</keyword>
<gene>
    <name evidence="6" type="primary">RPP25L</name>
    <name evidence="6" type="ORF">Tcan_15303</name>
</gene>
<name>A0A0B2VRG1_TOXCA</name>
<dbReference type="SUPFAM" id="SSF82704">
    <property type="entry name" value="AlbA-like"/>
    <property type="match status" value="1"/>
</dbReference>
<dbReference type="AlphaFoldDB" id="A0A0B2VRG1"/>
<accession>A0A0B2VRG1</accession>
<evidence type="ECO:0000256" key="3">
    <source>
        <dbReference type="ARBA" id="ARBA00023242"/>
    </source>
</evidence>
<dbReference type="GO" id="GO:0005634">
    <property type="term" value="C:nucleus"/>
    <property type="evidence" value="ECO:0007669"/>
    <property type="project" value="UniProtKB-SubCell"/>
</dbReference>
<dbReference type="Pfam" id="PF01918">
    <property type="entry name" value="Alba"/>
    <property type="match status" value="1"/>
</dbReference>
<dbReference type="GO" id="GO:0003723">
    <property type="term" value="F:RNA binding"/>
    <property type="evidence" value="ECO:0007669"/>
    <property type="project" value="TreeGrafter"/>
</dbReference>
<dbReference type="EMBL" id="JPKZ01000643">
    <property type="protein sequence ID" value="KHN86136.1"/>
    <property type="molecule type" value="Genomic_DNA"/>
</dbReference>
<dbReference type="GO" id="GO:0001682">
    <property type="term" value="P:tRNA 5'-leader removal"/>
    <property type="evidence" value="ECO:0007669"/>
    <property type="project" value="TreeGrafter"/>
</dbReference>
<sequence length="291" mass="33286">MESYVKNEEVLIDCPPPFPSELIDGVNVMVVKEGTKFRNILGHVEKQFKDPNCRRVIFKGVGEATAKCISCVEVFKRSFTESVLYQWNEVIFSRKTDTWKPMKEGLSDLLVHVDSPTIFILISRDPFPEQYVNDRIRIVGELSSKELARRLRSAFLVLKFSSDPSPLESVLYQWNEVIFSRKTDTWKPMKEGLSDLLVHVDSPTIFILISRDPFPEQYVNDSCQSSDVEVIGFPTSTQRDRRERYGENFGKPKIKRPSEPNIWRRAPKKMGNPGASQPTKSKPAPVSAKNS</sequence>
<dbReference type="PANTHER" id="PTHR13516:SF4">
    <property type="entry name" value="FI09323P"/>
    <property type="match status" value="1"/>
</dbReference>
<dbReference type="Gene3D" id="3.30.110.20">
    <property type="entry name" value="Alba-like domain"/>
    <property type="match status" value="1"/>
</dbReference>
<evidence type="ECO:0000313" key="7">
    <source>
        <dbReference type="Proteomes" id="UP000031036"/>
    </source>
</evidence>
<dbReference type="Proteomes" id="UP000031036">
    <property type="component" value="Unassembled WGS sequence"/>
</dbReference>
<dbReference type="InterPro" id="IPR051958">
    <property type="entry name" value="Alba-like_NAB"/>
</dbReference>
<evidence type="ECO:0000256" key="1">
    <source>
        <dbReference type="ARBA" id="ARBA00004123"/>
    </source>
</evidence>
<feature type="region of interest" description="Disordered" evidence="4">
    <location>
        <begin position="236"/>
        <end position="291"/>
    </location>
</feature>